<dbReference type="GO" id="GO:0046983">
    <property type="term" value="F:protein dimerization activity"/>
    <property type="evidence" value="ECO:0007669"/>
    <property type="project" value="InterPro"/>
</dbReference>
<gene>
    <name evidence="7" type="ORF">L1049_009271</name>
</gene>
<comment type="subcellular location">
    <subcellularLocation>
        <location evidence="1">Nucleus</location>
    </subcellularLocation>
</comment>
<sequence length="112" mass="13111">MARKKVKLAWIVNNNERKACLKKRRAGLMKKVAELSILCGIEACIVIFSPDEVEPVCWPSQVGAKQVLERFFGLPEIEQSKKMTTQETYCNERMAKLQEKFNKHERITKKWR</sequence>
<dbReference type="PRINTS" id="PR00404">
    <property type="entry name" value="MADSDOMAIN"/>
</dbReference>
<keyword evidence="4" id="KW-0804">Transcription</keyword>
<dbReference type="PANTHER" id="PTHR11945">
    <property type="entry name" value="MADS BOX PROTEIN"/>
    <property type="match status" value="1"/>
</dbReference>
<feature type="domain" description="MADS-box" evidence="6">
    <location>
        <begin position="1"/>
        <end position="49"/>
    </location>
</feature>
<organism evidence="7 8">
    <name type="scientific">Liquidambar formosana</name>
    <name type="common">Formosan gum</name>
    <dbReference type="NCBI Taxonomy" id="63359"/>
    <lineage>
        <taxon>Eukaryota</taxon>
        <taxon>Viridiplantae</taxon>
        <taxon>Streptophyta</taxon>
        <taxon>Embryophyta</taxon>
        <taxon>Tracheophyta</taxon>
        <taxon>Spermatophyta</taxon>
        <taxon>Magnoliopsida</taxon>
        <taxon>eudicotyledons</taxon>
        <taxon>Gunneridae</taxon>
        <taxon>Pentapetalae</taxon>
        <taxon>Saxifragales</taxon>
        <taxon>Altingiaceae</taxon>
        <taxon>Liquidambar</taxon>
    </lineage>
</organism>
<proteinExistence type="predicted"/>
<evidence type="ECO:0000313" key="8">
    <source>
        <dbReference type="Proteomes" id="UP001415857"/>
    </source>
</evidence>
<evidence type="ECO:0000256" key="1">
    <source>
        <dbReference type="ARBA" id="ARBA00004123"/>
    </source>
</evidence>
<dbReference type="InterPro" id="IPR036879">
    <property type="entry name" value="TF_MADSbox_sf"/>
</dbReference>
<dbReference type="GO" id="GO:0000978">
    <property type="term" value="F:RNA polymerase II cis-regulatory region sequence-specific DNA binding"/>
    <property type="evidence" value="ECO:0007669"/>
    <property type="project" value="TreeGrafter"/>
</dbReference>
<dbReference type="AlphaFoldDB" id="A0AAP0X2T3"/>
<evidence type="ECO:0000259" key="6">
    <source>
        <dbReference type="PROSITE" id="PS50066"/>
    </source>
</evidence>
<comment type="caution">
    <text evidence="7">The sequence shown here is derived from an EMBL/GenBank/DDBJ whole genome shotgun (WGS) entry which is preliminary data.</text>
</comment>
<keyword evidence="2" id="KW-0805">Transcription regulation</keyword>
<dbReference type="Pfam" id="PF00319">
    <property type="entry name" value="SRF-TF"/>
    <property type="match status" value="1"/>
</dbReference>
<keyword evidence="5" id="KW-0539">Nucleus</keyword>
<dbReference type="EMBL" id="JBBPBK010000002">
    <property type="protein sequence ID" value="KAK9291084.1"/>
    <property type="molecule type" value="Genomic_DNA"/>
</dbReference>
<keyword evidence="3" id="KW-0238">DNA-binding</keyword>
<accession>A0AAP0X2T3</accession>
<dbReference type="SMART" id="SM00432">
    <property type="entry name" value="MADS"/>
    <property type="match status" value="1"/>
</dbReference>
<dbReference type="InterPro" id="IPR002100">
    <property type="entry name" value="TF_MADSbox"/>
</dbReference>
<evidence type="ECO:0000256" key="3">
    <source>
        <dbReference type="ARBA" id="ARBA00023125"/>
    </source>
</evidence>
<dbReference type="InterPro" id="IPR033897">
    <property type="entry name" value="SRF-like_MADS-box"/>
</dbReference>
<dbReference type="GO" id="GO:0005634">
    <property type="term" value="C:nucleus"/>
    <property type="evidence" value="ECO:0007669"/>
    <property type="project" value="UniProtKB-SubCell"/>
</dbReference>
<evidence type="ECO:0000256" key="5">
    <source>
        <dbReference type="ARBA" id="ARBA00023242"/>
    </source>
</evidence>
<dbReference type="CDD" id="cd00266">
    <property type="entry name" value="MADS_SRF_like"/>
    <property type="match status" value="1"/>
</dbReference>
<evidence type="ECO:0000313" key="7">
    <source>
        <dbReference type="EMBL" id="KAK9291084.1"/>
    </source>
</evidence>
<evidence type="ECO:0000256" key="4">
    <source>
        <dbReference type="ARBA" id="ARBA00023163"/>
    </source>
</evidence>
<dbReference type="SUPFAM" id="SSF55455">
    <property type="entry name" value="SRF-like"/>
    <property type="match status" value="1"/>
</dbReference>
<dbReference type="Gene3D" id="3.40.1810.10">
    <property type="entry name" value="Transcription factor, MADS-box"/>
    <property type="match status" value="1"/>
</dbReference>
<reference evidence="7 8" key="1">
    <citation type="journal article" date="2024" name="Plant J.">
        <title>Genome sequences and population genomics reveal climatic adaptation and genomic divergence between two closely related sweetgum species.</title>
        <authorList>
            <person name="Xu W.Q."/>
            <person name="Ren C.Q."/>
            <person name="Zhang X.Y."/>
            <person name="Comes H.P."/>
            <person name="Liu X.H."/>
            <person name="Li Y.G."/>
            <person name="Kettle C.J."/>
            <person name="Jalonen R."/>
            <person name="Gaisberger H."/>
            <person name="Ma Y.Z."/>
            <person name="Qiu Y.X."/>
        </authorList>
    </citation>
    <scope>NUCLEOTIDE SEQUENCE [LARGE SCALE GENOMIC DNA]</scope>
    <source>
        <strain evidence="7">Hangzhou</strain>
    </source>
</reference>
<name>A0AAP0X2T3_LIQFO</name>
<evidence type="ECO:0000256" key="2">
    <source>
        <dbReference type="ARBA" id="ARBA00023015"/>
    </source>
</evidence>
<dbReference type="GO" id="GO:0000981">
    <property type="term" value="F:DNA-binding transcription factor activity, RNA polymerase II-specific"/>
    <property type="evidence" value="ECO:0007669"/>
    <property type="project" value="InterPro"/>
</dbReference>
<dbReference type="PANTHER" id="PTHR11945:SF521">
    <property type="entry name" value="AGAMOUS-LIKE 48-RELATED"/>
    <property type="match status" value="1"/>
</dbReference>
<protein>
    <recommendedName>
        <fullName evidence="6">MADS-box domain-containing protein</fullName>
    </recommendedName>
</protein>
<keyword evidence="8" id="KW-1185">Reference proteome</keyword>
<dbReference type="GO" id="GO:0045944">
    <property type="term" value="P:positive regulation of transcription by RNA polymerase II"/>
    <property type="evidence" value="ECO:0007669"/>
    <property type="project" value="InterPro"/>
</dbReference>
<dbReference type="Proteomes" id="UP001415857">
    <property type="component" value="Unassembled WGS sequence"/>
</dbReference>
<dbReference type="PROSITE" id="PS50066">
    <property type="entry name" value="MADS_BOX_2"/>
    <property type="match status" value="1"/>
</dbReference>
<dbReference type="FunFam" id="3.40.1810.10:FF:000024">
    <property type="entry name" value="Agamous-like MADS-box protein AGL80"/>
    <property type="match status" value="1"/>
</dbReference>